<name>A0A3N4IGC1_ASCIM</name>
<evidence type="ECO:0000313" key="2">
    <source>
        <dbReference type="Proteomes" id="UP000275078"/>
    </source>
</evidence>
<sequence length="56" mass="6377">MEKEVGTPLLCLFVPFLLWRLSTSPVSMMSLLFSISLEDHPLVITLNFLNNETPQL</sequence>
<evidence type="ECO:0000313" key="1">
    <source>
        <dbReference type="EMBL" id="RPA83231.1"/>
    </source>
</evidence>
<protein>
    <submittedName>
        <fullName evidence="1">Uncharacterized protein</fullName>
    </submittedName>
</protein>
<dbReference type="AlphaFoldDB" id="A0A3N4IGC1"/>
<accession>A0A3N4IGC1</accession>
<dbReference type="Proteomes" id="UP000275078">
    <property type="component" value="Unassembled WGS sequence"/>
</dbReference>
<proteinExistence type="predicted"/>
<gene>
    <name evidence="1" type="ORF">BJ508DRAFT_413640</name>
</gene>
<organism evidence="1 2">
    <name type="scientific">Ascobolus immersus RN42</name>
    <dbReference type="NCBI Taxonomy" id="1160509"/>
    <lineage>
        <taxon>Eukaryota</taxon>
        <taxon>Fungi</taxon>
        <taxon>Dikarya</taxon>
        <taxon>Ascomycota</taxon>
        <taxon>Pezizomycotina</taxon>
        <taxon>Pezizomycetes</taxon>
        <taxon>Pezizales</taxon>
        <taxon>Ascobolaceae</taxon>
        <taxon>Ascobolus</taxon>
    </lineage>
</organism>
<dbReference type="EMBL" id="ML119666">
    <property type="protein sequence ID" value="RPA83231.1"/>
    <property type="molecule type" value="Genomic_DNA"/>
</dbReference>
<reference evidence="1 2" key="1">
    <citation type="journal article" date="2018" name="Nat. Ecol. Evol.">
        <title>Pezizomycetes genomes reveal the molecular basis of ectomycorrhizal truffle lifestyle.</title>
        <authorList>
            <person name="Murat C."/>
            <person name="Payen T."/>
            <person name="Noel B."/>
            <person name="Kuo A."/>
            <person name="Morin E."/>
            <person name="Chen J."/>
            <person name="Kohler A."/>
            <person name="Krizsan K."/>
            <person name="Balestrini R."/>
            <person name="Da Silva C."/>
            <person name="Montanini B."/>
            <person name="Hainaut M."/>
            <person name="Levati E."/>
            <person name="Barry K.W."/>
            <person name="Belfiori B."/>
            <person name="Cichocki N."/>
            <person name="Clum A."/>
            <person name="Dockter R.B."/>
            <person name="Fauchery L."/>
            <person name="Guy J."/>
            <person name="Iotti M."/>
            <person name="Le Tacon F."/>
            <person name="Lindquist E.A."/>
            <person name="Lipzen A."/>
            <person name="Malagnac F."/>
            <person name="Mello A."/>
            <person name="Molinier V."/>
            <person name="Miyauchi S."/>
            <person name="Poulain J."/>
            <person name="Riccioni C."/>
            <person name="Rubini A."/>
            <person name="Sitrit Y."/>
            <person name="Splivallo R."/>
            <person name="Traeger S."/>
            <person name="Wang M."/>
            <person name="Zifcakova L."/>
            <person name="Wipf D."/>
            <person name="Zambonelli A."/>
            <person name="Paolocci F."/>
            <person name="Nowrousian M."/>
            <person name="Ottonello S."/>
            <person name="Baldrian P."/>
            <person name="Spatafora J.W."/>
            <person name="Henrissat B."/>
            <person name="Nagy L.G."/>
            <person name="Aury J.M."/>
            <person name="Wincker P."/>
            <person name="Grigoriev I.V."/>
            <person name="Bonfante P."/>
            <person name="Martin F.M."/>
        </authorList>
    </citation>
    <scope>NUCLEOTIDE SEQUENCE [LARGE SCALE GENOMIC DNA]</scope>
    <source>
        <strain evidence="1 2">RN42</strain>
    </source>
</reference>
<keyword evidence="2" id="KW-1185">Reference proteome</keyword>